<dbReference type="Gene3D" id="1.10.1740.10">
    <property type="match status" value="1"/>
</dbReference>
<keyword evidence="4" id="KW-0804">Transcription</keyword>
<accession>A0ABS7GJ10</accession>
<organism evidence="7 8">
    <name type="scientific">Chitinophaga rhizophila</name>
    <dbReference type="NCBI Taxonomy" id="2866212"/>
    <lineage>
        <taxon>Bacteria</taxon>
        <taxon>Pseudomonadati</taxon>
        <taxon>Bacteroidota</taxon>
        <taxon>Chitinophagia</taxon>
        <taxon>Chitinophagales</taxon>
        <taxon>Chitinophagaceae</taxon>
        <taxon>Chitinophaga</taxon>
    </lineage>
</organism>
<name>A0ABS7GJ10_9BACT</name>
<proteinExistence type="inferred from homology"/>
<protein>
    <submittedName>
        <fullName evidence="7">RNA polymerase sigma-70 factor</fullName>
    </submittedName>
</protein>
<dbReference type="Pfam" id="PF08281">
    <property type="entry name" value="Sigma70_r4_2"/>
    <property type="match status" value="1"/>
</dbReference>
<dbReference type="InterPro" id="IPR013325">
    <property type="entry name" value="RNA_pol_sigma_r2"/>
</dbReference>
<dbReference type="SUPFAM" id="SSF88946">
    <property type="entry name" value="Sigma2 domain of RNA polymerase sigma factors"/>
    <property type="match status" value="1"/>
</dbReference>
<dbReference type="InterPro" id="IPR013324">
    <property type="entry name" value="RNA_pol_sigma_r3/r4-like"/>
</dbReference>
<comment type="similarity">
    <text evidence="1">Belongs to the sigma-70 factor family. ECF subfamily.</text>
</comment>
<dbReference type="Pfam" id="PF04542">
    <property type="entry name" value="Sigma70_r2"/>
    <property type="match status" value="1"/>
</dbReference>
<evidence type="ECO:0000256" key="3">
    <source>
        <dbReference type="ARBA" id="ARBA00023082"/>
    </source>
</evidence>
<comment type="caution">
    <text evidence="7">The sequence shown here is derived from an EMBL/GenBank/DDBJ whole genome shotgun (WGS) entry which is preliminary data.</text>
</comment>
<feature type="domain" description="RNA polymerase sigma factor 70 region 4 type 2" evidence="6">
    <location>
        <begin position="127"/>
        <end position="177"/>
    </location>
</feature>
<keyword evidence="3" id="KW-0731">Sigma factor</keyword>
<dbReference type="InterPro" id="IPR007627">
    <property type="entry name" value="RNA_pol_sigma70_r2"/>
</dbReference>
<evidence type="ECO:0000256" key="2">
    <source>
        <dbReference type="ARBA" id="ARBA00023015"/>
    </source>
</evidence>
<dbReference type="Gene3D" id="1.10.10.10">
    <property type="entry name" value="Winged helix-like DNA-binding domain superfamily/Winged helix DNA-binding domain"/>
    <property type="match status" value="1"/>
</dbReference>
<keyword evidence="2" id="KW-0805">Transcription regulation</keyword>
<gene>
    <name evidence="7" type="ORF">K1Y79_22500</name>
</gene>
<dbReference type="RefSeq" id="WP_220252450.1">
    <property type="nucleotide sequence ID" value="NZ_JAICCF010000004.1"/>
</dbReference>
<dbReference type="Proteomes" id="UP000812961">
    <property type="component" value="Unassembled WGS sequence"/>
</dbReference>
<dbReference type="NCBIfam" id="TIGR02937">
    <property type="entry name" value="sigma70-ECF"/>
    <property type="match status" value="1"/>
</dbReference>
<keyword evidence="8" id="KW-1185">Reference proteome</keyword>
<dbReference type="SUPFAM" id="SSF88659">
    <property type="entry name" value="Sigma3 and sigma4 domains of RNA polymerase sigma factors"/>
    <property type="match status" value="1"/>
</dbReference>
<evidence type="ECO:0000256" key="4">
    <source>
        <dbReference type="ARBA" id="ARBA00023163"/>
    </source>
</evidence>
<dbReference type="InterPro" id="IPR036388">
    <property type="entry name" value="WH-like_DNA-bd_sf"/>
</dbReference>
<dbReference type="InterPro" id="IPR014284">
    <property type="entry name" value="RNA_pol_sigma-70_dom"/>
</dbReference>
<dbReference type="InterPro" id="IPR014327">
    <property type="entry name" value="RNA_pol_sigma70_bacteroid"/>
</dbReference>
<sequence>MRTLRGNNSYSDLELITMLKRGNIDAFDMLYARHWSAMYQTAFYLLRDQNASMDIVQDIFAWLWEKREQLDIQTVPSYLRTAVRFKVANYIHSGKIREDFYEELSKVTIHPSSGPQELLELNDLKTIIQQAVNGLPDKCREIFLLSRDGQFTNQQIADLLHISVKTVEAQKTIALKRIRAAVEPHLLTILIIPLITYYP</sequence>
<dbReference type="NCBIfam" id="TIGR02985">
    <property type="entry name" value="Sig70_bacteroi1"/>
    <property type="match status" value="1"/>
</dbReference>
<evidence type="ECO:0000313" key="7">
    <source>
        <dbReference type="EMBL" id="MBW8687125.1"/>
    </source>
</evidence>
<evidence type="ECO:0000259" key="5">
    <source>
        <dbReference type="Pfam" id="PF04542"/>
    </source>
</evidence>
<dbReference type="PANTHER" id="PTHR43133">
    <property type="entry name" value="RNA POLYMERASE ECF-TYPE SIGMA FACTO"/>
    <property type="match status" value="1"/>
</dbReference>
<evidence type="ECO:0000313" key="8">
    <source>
        <dbReference type="Proteomes" id="UP000812961"/>
    </source>
</evidence>
<dbReference type="PANTHER" id="PTHR43133:SF46">
    <property type="entry name" value="RNA POLYMERASE SIGMA-70 FACTOR ECF SUBFAMILY"/>
    <property type="match status" value="1"/>
</dbReference>
<dbReference type="InterPro" id="IPR013249">
    <property type="entry name" value="RNA_pol_sigma70_r4_t2"/>
</dbReference>
<dbReference type="EMBL" id="JAICCF010000004">
    <property type="protein sequence ID" value="MBW8687125.1"/>
    <property type="molecule type" value="Genomic_DNA"/>
</dbReference>
<evidence type="ECO:0000259" key="6">
    <source>
        <dbReference type="Pfam" id="PF08281"/>
    </source>
</evidence>
<feature type="domain" description="RNA polymerase sigma-70 region 2" evidence="5">
    <location>
        <begin position="30"/>
        <end position="92"/>
    </location>
</feature>
<reference evidence="7 8" key="1">
    <citation type="submission" date="2021-08" db="EMBL/GenBank/DDBJ databases">
        <title>The genome sequence of Chitinophaga sp. B61.</title>
        <authorList>
            <person name="Zhang X."/>
        </authorList>
    </citation>
    <scope>NUCLEOTIDE SEQUENCE [LARGE SCALE GENOMIC DNA]</scope>
    <source>
        <strain evidence="7 8">B61</strain>
    </source>
</reference>
<evidence type="ECO:0000256" key="1">
    <source>
        <dbReference type="ARBA" id="ARBA00010641"/>
    </source>
</evidence>
<dbReference type="InterPro" id="IPR039425">
    <property type="entry name" value="RNA_pol_sigma-70-like"/>
</dbReference>